<gene>
    <name evidence="4" type="ORF">ERJ70_15380</name>
</gene>
<protein>
    <submittedName>
        <fullName evidence="4">Isochorismatase family protein</fullName>
    </submittedName>
</protein>
<proteinExistence type="inferred from homology"/>
<reference evidence="4 5" key="1">
    <citation type="submission" date="2019-12" db="EMBL/GenBank/DDBJ databases">
        <title>The whole genome sequencing of a strain isolated from a Mars analog, Dalangtan Playa.</title>
        <authorList>
            <person name="Huang T."/>
        </authorList>
    </citation>
    <scope>NUCLEOTIDE SEQUENCE [LARGE SCALE GENOMIC DNA]</scope>
    <source>
        <strain evidence="4 5">DP4-553-S</strain>
    </source>
</reference>
<dbReference type="PANTHER" id="PTHR43540:SF14">
    <property type="entry name" value="ISOCHORISMATASE"/>
    <property type="match status" value="1"/>
</dbReference>
<evidence type="ECO:0000256" key="2">
    <source>
        <dbReference type="ARBA" id="ARBA00022801"/>
    </source>
</evidence>
<dbReference type="RefSeq" id="WP_209365688.1">
    <property type="nucleotide sequence ID" value="NZ_CP046956.1"/>
</dbReference>
<evidence type="ECO:0000313" key="4">
    <source>
        <dbReference type="EMBL" id="QTN00556.1"/>
    </source>
</evidence>
<dbReference type="PANTHER" id="PTHR43540">
    <property type="entry name" value="PEROXYUREIDOACRYLATE/UREIDOACRYLATE AMIDOHYDROLASE-RELATED"/>
    <property type="match status" value="1"/>
</dbReference>
<accession>A0ABX7VXR5</accession>
<dbReference type="InterPro" id="IPR000868">
    <property type="entry name" value="Isochorismatase-like_dom"/>
</dbReference>
<dbReference type="InterPro" id="IPR050272">
    <property type="entry name" value="Isochorismatase-like_hydrls"/>
</dbReference>
<evidence type="ECO:0000256" key="1">
    <source>
        <dbReference type="ARBA" id="ARBA00006336"/>
    </source>
</evidence>
<dbReference type="EMBL" id="CP046956">
    <property type="protein sequence ID" value="QTN00556.1"/>
    <property type="molecule type" value="Genomic_DNA"/>
</dbReference>
<dbReference type="SUPFAM" id="SSF52499">
    <property type="entry name" value="Isochorismatase-like hydrolases"/>
    <property type="match status" value="1"/>
</dbReference>
<organism evidence="4 5">
    <name type="scientific">Sediminibacillus dalangtanensis</name>
    <dbReference type="NCBI Taxonomy" id="2729421"/>
    <lineage>
        <taxon>Bacteria</taxon>
        <taxon>Bacillati</taxon>
        <taxon>Bacillota</taxon>
        <taxon>Bacilli</taxon>
        <taxon>Bacillales</taxon>
        <taxon>Bacillaceae</taxon>
        <taxon>Sediminibacillus</taxon>
    </lineage>
</organism>
<dbReference type="InterPro" id="IPR036380">
    <property type="entry name" value="Isochorismatase-like_sf"/>
</dbReference>
<dbReference type="Proteomes" id="UP000665043">
    <property type="component" value="Chromosome"/>
</dbReference>
<evidence type="ECO:0000313" key="5">
    <source>
        <dbReference type="Proteomes" id="UP000665043"/>
    </source>
</evidence>
<name>A0ABX7VXR5_9BACI</name>
<feature type="domain" description="Isochorismatase-like" evidence="3">
    <location>
        <begin position="4"/>
        <end position="140"/>
    </location>
</feature>
<keyword evidence="2" id="KW-0378">Hydrolase</keyword>
<evidence type="ECO:0000259" key="3">
    <source>
        <dbReference type="Pfam" id="PF00857"/>
    </source>
</evidence>
<sequence length="189" mass="21397">MKQALLVIDAQQDLMDGSKVEEGVVEKEKIIANINLVIEKAKSNQALLVFVRDLEVALGKGAGFQIHEDINVPPEAVIFDKEATNSFYRTPLRQYLVENEVEHLVVMGCKTEHCIDTAVRTATINEFDVTLVGDGHTTSDSQVLPGHKIIDHHNRTLHGHYNVDHFSMVRNAEEDLFRPEHDKYREVED</sequence>
<dbReference type="Pfam" id="PF00857">
    <property type="entry name" value="Isochorismatase"/>
    <property type="match status" value="1"/>
</dbReference>
<keyword evidence="5" id="KW-1185">Reference proteome</keyword>
<comment type="similarity">
    <text evidence="1">Belongs to the isochorismatase family.</text>
</comment>
<dbReference type="Gene3D" id="3.40.50.850">
    <property type="entry name" value="Isochorismatase-like"/>
    <property type="match status" value="1"/>
</dbReference>